<protein>
    <submittedName>
        <fullName evidence="1">Uncharacterized protein</fullName>
    </submittedName>
</protein>
<evidence type="ECO:0000313" key="2">
    <source>
        <dbReference type="Proteomes" id="UP000237246"/>
    </source>
</evidence>
<accession>A0A2P4SIA4</accession>
<organism evidence="1 2">
    <name type="scientific">Bambusicola thoracicus</name>
    <name type="common">Chinese bamboo-partridge</name>
    <name type="synonym">Perdix thoracica</name>
    <dbReference type="NCBI Taxonomy" id="9083"/>
    <lineage>
        <taxon>Eukaryota</taxon>
        <taxon>Metazoa</taxon>
        <taxon>Chordata</taxon>
        <taxon>Craniata</taxon>
        <taxon>Vertebrata</taxon>
        <taxon>Euteleostomi</taxon>
        <taxon>Archelosauria</taxon>
        <taxon>Archosauria</taxon>
        <taxon>Dinosauria</taxon>
        <taxon>Saurischia</taxon>
        <taxon>Theropoda</taxon>
        <taxon>Coelurosauria</taxon>
        <taxon>Aves</taxon>
        <taxon>Neognathae</taxon>
        <taxon>Galloanserae</taxon>
        <taxon>Galliformes</taxon>
        <taxon>Phasianidae</taxon>
        <taxon>Perdicinae</taxon>
        <taxon>Bambusicola</taxon>
    </lineage>
</organism>
<proteinExistence type="predicted"/>
<dbReference type="OrthoDB" id="10504254at2759"/>
<comment type="caution">
    <text evidence="1">The sequence shown here is derived from an EMBL/GenBank/DDBJ whole genome shotgun (WGS) entry which is preliminary data.</text>
</comment>
<sequence length="143" mass="15618">MVMGWGWAEALSAVLSHQVLQRRSPAPCWAALHVPGLPRRSERWHRALLELLIAPISSPHPAPICGCRTAPFISGMSRSWNVCSGASALCPSPCAHHRAACAAGWGCTRACKALGAWKWLEKCSLLLLPSEERSSCWSEWALH</sequence>
<dbReference type="Proteomes" id="UP000237246">
    <property type="component" value="Unassembled WGS sequence"/>
</dbReference>
<dbReference type="EMBL" id="PPHD01045694">
    <property type="protein sequence ID" value="POI23852.1"/>
    <property type="molecule type" value="Genomic_DNA"/>
</dbReference>
<evidence type="ECO:0000313" key="1">
    <source>
        <dbReference type="EMBL" id="POI23852.1"/>
    </source>
</evidence>
<gene>
    <name evidence="1" type="ORF">CIB84_012400</name>
</gene>
<keyword evidence="2" id="KW-1185">Reference proteome</keyword>
<dbReference type="AlphaFoldDB" id="A0A2P4SIA4"/>
<name>A0A2P4SIA4_BAMTH</name>
<reference evidence="1 2" key="1">
    <citation type="submission" date="2018-01" db="EMBL/GenBank/DDBJ databases">
        <title>Comparison of the Chinese Bamboo Partridge and Red Junglefowl genome sequences highlights the importance of demography in genome evolution.</title>
        <authorList>
            <person name="Tiley G.P."/>
            <person name="Kimball R.T."/>
            <person name="Braun E.L."/>
            <person name="Burleigh J.G."/>
        </authorList>
    </citation>
    <scope>NUCLEOTIDE SEQUENCE [LARGE SCALE GENOMIC DNA]</scope>
    <source>
        <strain evidence="1">RTK389</strain>
        <tissue evidence="1">Blood</tissue>
    </source>
</reference>